<accession>A0AAF0QAP1</accession>
<evidence type="ECO:0000313" key="5">
    <source>
        <dbReference type="Proteomes" id="UP001234989"/>
    </source>
</evidence>
<dbReference type="InterPro" id="IPR041577">
    <property type="entry name" value="RT_RNaseH_2"/>
</dbReference>
<dbReference type="InterPro" id="IPR036397">
    <property type="entry name" value="RNaseH_sf"/>
</dbReference>
<protein>
    <submittedName>
        <fullName evidence="4">Uncharacterized protein</fullName>
    </submittedName>
</protein>
<dbReference type="InterPro" id="IPR053134">
    <property type="entry name" value="RNA-dir_DNA_polymerase"/>
</dbReference>
<dbReference type="PANTHER" id="PTHR24559:SF444">
    <property type="entry name" value="REVERSE TRANSCRIPTASE DOMAIN-CONTAINING PROTEIN"/>
    <property type="match status" value="1"/>
</dbReference>
<dbReference type="GO" id="GO:0003676">
    <property type="term" value="F:nucleic acid binding"/>
    <property type="evidence" value="ECO:0007669"/>
    <property type="project" value="InterPro"/>
</dbReference>
<reference evidence="4" key="1">
    <citation type="submission" date="2023-08" db="EMBL/GenBank/DDBJ databases">
        <title>A de novo genome assembly of Solanum verrucosum Schlechtendal, a Mexican diploid species geographically isolated from the other diploid A-genome species in potato relatives.</title>
        <authorList>
            <person name="Hosaka K."/>
        </authorList>
    </citation>
    <scope>NUCLEOTIDE SEQUENCE</scope>
    <source>
        <tissue evidence="4">Young leaves</tissue>
    </source>
</reference>
<name>A0AAF0QAP1_SOLVR</name>
<dbReference type="Proteomes" id="UP001234989">
    <property type="component" value="Chromosome 3"/>
</dbReference>
<keyword evidence="1" id="KW-0812">Transmembrane</keyword>
<dbReference type="Gene3D" id="3.30.70.270">
    <property type="match status" value="1"/>
</dbReference>
<dbReference type="AlphaFoldDB" id="A0AAF0QAP1"/>
<dbReference type="Gene3D" id="3.10.10.10">
    <property type="entry name" value="HIV Type 1 Reverse Transcriptase, subunit A, domain 1"/>
    <property type="match status" value="1"/>
</dbReference>
<dbReference type="SUPFAM" id="SSF56672">
    <property type="entry name" value="DNA/RNA polymerases"/>
    <property type="match status" value="1"/>
</dbReference>
<feature type="transmembrane region" description="Helical" evidence="1">
    <location>
        <begin position="66"/>
        <end position="83"/>
    </location>
</feature>
<gene>
    <name evidence="4" type="ORF">MTR67_012080</name>
</gene>
<proteinExistence type="predicted"/>
<feature type="domain" description="Reverse transcriptase/retrotransposon-derived protein RNase H-like" evidence="3">
    <location>
        <begin position="145"/>
        <end position="221"/>
    </location>
</feature>
<dbReference type="CDD" id="cd01647">
    <property type="entry name" value="RT_LTR"/>
    <property type="match status" value="1"/>
</dbReference>
<dbReference type="SUPFAM" id="SSF53098">
    <property type="entry name" value="Ribonuclease H-like"/>
    <property type="match status" value="1"/>
</dbReference>
<dbReference type="PANTHER" id="PTHR24559">
    <property type="entry name" value="TRANSPOSON TY3-I GAG-POL POLYPROTEIN"/>
    <property type="match status" value="1"/>
</dbReference>
<dbReference type="InterPro" id="IPR000477">
    <property type="entry name" value="RT_dom"/>
</dbReference>
<evidence type="ECO:0000313" key="4">
    <source>
        <dbReference type="EMBL" id="WMV18695.1"/>
    </source>
</evidence>
<dbReference type="Gene3D" id="3.30.420.10">
    <property type="entry name" value="Ribonuclease H-like superfamily/Ribonuclease H"/>
    <property type="match status" value="1"/>
</dbReference>
<keyword evidence="1" id="KW-0472">Membrane</keyword>
<organism evidence="4 5">
    <name type="scientific">Solanum verrucosum</name>
    <dbReference type="NCBI Taxonomy" id="315347"/>
    <lineage>
        <taxon>Eukaryota</taxon>
        <taxon>Viridiplantae</taxon>
        <taxon>Streptophyta</taxon>
        <taxon>Embryophyta</taxon>
        <taxon>Tracheophyta</taxon>
        <taxon>Spermatophyta</taxon>
        <taxon>Magnoliopsida</taxon>
        <taxon>eudicotyledons</taxon>
        <taxon>Gunneridae</taxon>
        <taxon>Pentapetalae</taxon>
        <taxon>asterids</taxon>
        <taxon>lamiids</taxon>
        <taxon>Solanales</taxon>
        <taxon>Solanaceae</taxon>
        <taxon>Solanoideae</taxon>
        <taxon>Solaneae</taxon>
        <taxon>Solanum</taxon>
    </lineage>
</organism>
<dbReference type="EMBL" id="CP133614">
    <property type="protein sequence ID" value="WMV18695.1"/>
    <property type="molecule type" value="Genomic_DNA"/>
</dbReference>
<keyword evidence="1" id="KW-1133">Transmembrane helix</keyword>
<dbReference type="Pfam" id="PF17919">
    <property type="entry name" value="RT_RNaseH_2"/>
    <property type="match status" value="1"/>
</dbReference>
<evidence type="ECO:0000259" key="3">
    <source>
        <dbReference type="Pfam" id="PF17919"/>
    </source>
</evidence>
<dbReference type="InterPro" id="IPR043128">
    <property type="entry name" value="Rev_trsase/Diguanyl_cyclase"/>
</dbReference>
<dbReference type="InterPro" id="IPR012337">
    <property type="entry name" value="RNaseH-like_sf"/>
</dbReference>
<dbReference type="InterPro" id="IPR043502">
    <property type="entry name" value="DNA/RNA_pol_sf"/>
</dbReference>
<evidence type="ECO:0000256" key="1">
    <source>
        <dbReference type="SAM" id="Phobius"/>
    </source>
</evidence>
<feature type="domain" description="Reverse transcriptase" evidence="2">
    <location>
        <begin position="3"/>
        <end position="121"/>
    </location>
</feature>
<evidence type="ECO:0000259" key="2">
    <source>
        <dbReference type="Pfam" id="PF00078"/>
    </source>
</evidence>
<keyword evidence="5" id="KW-1185">Reference proteome</keyword>
<dbReference type="Pfam" id="PF00078">
    <property type="entry name" value="RVT_1"/>
    <property type="match status" value="1"/>
</dbReference>
<sequence length="429" mass="49510">MRIEYHQLNKVTIKNKHPLPRIDDLFDQLQRASFFSKIDLCSGYHQLRVRGVDITKTAFRTRYGHYEFLVMSFGLTNVLVVFMDLMNRVFRQYLIMFVIVFIDDILIYSRSENEQTGYYRRFVEGFSFIASPLMALTQNKAKFEWSEACEKIFQLLKDRLTSAPVLTLPEGTNGFMVYSDASRVGLGCMLLQNGKVITYASRQLNVHEKNYLTHDLELAALLVDSTEGGVMVHNGSESSFVMDVKSKQDLNPLLVELKDSVLKKSVEAFSQGGDRVLRYQGRLCVPDVDCLREKILEEAHRSWQAERTIQTLKDMLRVCVIDFKGNWDDHLPLIDFAYNNSYHSSIGMATFEALYGRRCRSPVDWFEVGEIALIGPKTVYESIKKVLLIRRGIWIKEETKDNNNEKGTKQTEEVKKGEIDDCQEHLACR</sequence>